<gene>
    <name evidence="9" type="ORF">Aargi30884_25730</name>
</gene>
<protein>
    <recommendedName>
        <fullName evidence="8">RDD domain-containing protein</fullName>
    </recommendedName>
</protein>
<feature type="compositionally biased region" description="Basic residues" evidence="6">
    <location>
        <begin position="221"/>
        <end position="247"/>
    </location>
</feature>
<evidence type="ECO:0000256" key="4">
    <source>
        <dbReference type="ARBA" id="ARBA00022989"/>
    </source>
</evidence>
<feature type="transmembrane region" description="Helical" evidence="7">
    <location>
        <begin position="35"/>
        <end position="54"/>
    </location>
</feature>
<evidence type="ECO:0000313" key="9">
    <source>
        <dbReference type="EMBL" id="BBK23670.1"/>
    </source>
</evidence>
<keyword evidence="2" id="KW-1003">Cell membrane</keyword>
<evidence type="ECO:0000313" key="10">
    <source>
        <dbReference type="Proteomes" id="UP000464754"/>
    </source>
</evidence>
<dbReference type="EMBL" id="AP019695">
    <property type="protein sequence ID" value="BBK23670.1"/>
    <property type="molecule type" value="Genomic_DNA"/>
</dbReference>
<dbReference type="Pfam" id="PF06271">
    <property type="entry name" value="RDD"/>
    <property type="match status" value="1"/>
</dbReference>
<dbReference type="InterPro" id="IPR010432">
    <property type="entry name" value="RDD"/>
</dbReference>
<dbReference type="KEGG" id="aarg:Aargi30884_25730"/>
<organism evidence="9 10">
    <name type="scientific">Amedibacterium intestinale</name>
    <dbReference type="NCBI Taxonomy" id="2583452"/>
    <lineage>
        <taxon>Bacteria</taxon>
        <taxon>Bacillati</taxon>
        <taxon>Bacillota</taxon>
        <taxon>Erysipelotrichia</taxon>
        <taxon>Erysipelotrichales</taxon>
        <taxon>Erysipelotrichaceae</taxon>
        <taxon>Amedibacterium</taxon>
    </lineage>
</organism>
<keyword evidence="10" id="KW-1185">Reference proteome</keyword>
<keyword evidence="5 7" id="KW-0472">Membrane</keyword>
<feature type="region of interest" description="Disordered" evidence="6">
    <location>
        <begin position="208"/>
        <end position="247"/>
    </location>
</feature>
<comment type="subcellular location">
    <subcellularLocation>
        <location evidence="1">Cell membrane</location>
        <topology evidence="1">Multi-pass membrane protein</topology>
    </subcellularLocation>
</comment>
<feature type="transmembrane region" description="Helical" evidence="7">
    <location>
        <begin position="131"/>
        <end position="157"/>
    </location>
</feature>
<evidence type="ECO:0000259" key="8">
    <source>
        <dbReference type="Pfam" id="PF06271"/>
    </source>
</evidence>
<name>A0A6N4TKT7_9FIRM</name>
<feature type="compositionally biased region" description="Basic and acidic residues" evidence="6">
    <location>
        <begin position="208"/>
        <end position="220"/>
    </location>
</feature>
<evidence type="ECO:0000256" key="1">
    <source>
        <dbReference type="ARBA" id="ARBA00004651"/>
    </source>
</evidence>
<evidence type="ECO:0000256" key="3">
    <source>
        <dbReference type="ARBA" id="ARBA00022692"/>
    </source>
</evidence>
<dbReference type="GO" id="GO:0005886">
    <property type="term" value="C:plasma membrane"/>
    <property type="evidence" value="ECO:0007669"/>
    <property type="project" value="UniProtKB-SubCell"/>
</dbReference>
<keyword evidence="4 7" id="KW-1133">Transmembrane helix</keyword>
<evidence type="ECO:0000256" key="7">
    <source>
        <dbReference type="SAM" id="Phobius"/>
    </source>
</evidence>
<sequence>MGVLYKAYTWYQGKIDQTTCDVEFSKRFLSYVVDWGLGGIFTGLPAVLTYGAVTGKSDMFSDLYVFQALGFDKSWAYVAGIGTILFALFYYIYIPWKVYPGQTLGKRLMGFRILKTDGNAVDLKTLILRQFVGLMLLESIALVVSNYLSQLVTLTFMVYVDDVWSVIGSILFVLSTMLVAGTPSHRAIHDYIAKTKLELYDKNKEIKKEEETSVKEQVNREKKHRQTKQQGKKMANRLPKKKSSSHI</sequence>
<feature type="domain" description="RDD" evidence="8">
    <location>
        <begin position="24"/>
        <end position="194"/>
    </location>
</feature>
<reference evidence="10" key="1">
    <citation type="submission" date="2019-05" db="EMBL/GenBank/DDBJ databases">
        <title>Complete genome sequencing of Absiella argi strain JCM 30884.</title>
        <authorList>
            <person name="Sakamoto M."/>
            <person name="Murakami T."/>
            <person name="Mori H."/>
        </authorList>
    </citation>
    <scope>NUCLEOTIDE SEQUENCE [LARGE SCALE GENOMIC DNA]</scope>
    <source>
        <strain evidence="10">JCM 30884</strain>
    </source>
</reference>
<keyword evidence="3 7" id="KW-0812">Transmembrane</keyword>
<dbReference type="RefSeq" id="WP_115715748.1">
    <property type="nucleotide sequence ID" value="NZ_AP019695.1"/>
</dbReference>
<dbReference type="Proteomes" id="UP000464754">
    <property type="component" value="Chromosome"/>
</dbReference>
<evidence type="ECO:0000256" key="5">
    <source>
        <dbReference type="ARBA" id="ARBA00023136"/>
    </source>
</evidence>
<feature type="transmembrane region" description="Helical" evidence="7">
    <location>
        <begin position="163"/>
        <end position="181"/>
    </location>
</feature>
<dbReference type="InterPro" id="IPR051791">
    <property type="entry name" value="Pra-immunoreactive"/>
</dbReference>
<accession>A0A6N4TKT7</accession>
<evidence type="ECO:0000256" key="6">
    <source>
        <dbReference type="SAM" id="MobiDB-lite"/>
    </source>
</evidence>
<proteinExistence type="predicted"/>
<dbReference type="AlphaFoldDB" id="A0A6N4TKT7"/>
<dbReference type="PANTHER" id="PTHR36115:SF9">
    <property type="entry name" value="LMO1584 PROTEIN"/>
    <property type="match status" value="1"/>
</dbReference>
<evidence type="ECO:0000256" key="2">
    <source>
        <dbReference type="ARBA" id="ARBA00022475"/>
    </source>
</evidence>
<dbReference type="PANTHER" id="PTHR36115">
    <property type="entry name" value="PROLINE-RICH ANTIGEN HOMOLOG-RELATED"/>
    <property type="match status" value="1"/>
</dbReference>
<feature type="transmembrane region" description="Helical" evidence="7">
    <location>
        <begin position="74"/>
        <end position="93"/>
    </location>
</feature>